<dbReference type="KEGG" id="dho:Dia5BBH33_03580"/>
<accession>A0A8D4UTK6</accession>
<dbReference type="EMBL" id="AP019697">
    <property type="protein sequence ID" value="BBK24423.1"/>
    <property type="molecule type" value="Genomic_DNA"/>
</dbReference>
<sequence length="92" mass="10769">MWYMEETVDHGWYALSKMWYVQDDGTPDALTKAKREASRSRTFNDSIICIGHEISDDLHIVNPVAFKEGKGKWHRMSYDGDDVFVDGKRQER</sequence>
<dbReference type="AlphaFoldDB" id="A0A8D4UTK6"/>
<reference evidence="2" key="1">
    <citation type="submission" date="2019-05" db="EMBL/GenBank/DDBJ databases">
        <title>Complete genome sequencing of Dialister sp. strain 5BBH33.</title>
        <authorList>
            <person name="Sakamoto M."/>
            <person name="Murakami T."/>
            <person name="Mori H."/>
        </authorList>
    </citation>
    <scope>NUCLEOTIDE SEQUENCE [LARGE SCALE GENOMIC DNA]</scope>
    <source>
        <strain evidence="2">5BBH33</strain>
    </source>
</reference>
<protein>
    <submittedName>
        <fullName evidence="1">Uncharacterized protein</fullName>
    </submittedName>
</protein>
<name>A0A8D4UTK6_9FIRM</name>
<evidence type="ECO:0000313" key="2">
    <source>
        <dbReference type="Proteomes" id="UP000320585"/>
    </source>
</evidence>
<organism evidence="1 2">
    <name type="scientific">Dialister hominis</name>
    <dbReference type="NCBI Taxonomy" id="2582419"/>
    <lineage>
        <taxon>Bacteria</taxon>
        <taxon>Bacillati</taxon>
        <taxon>Bacillota</taxon>
        <taxon>Negativicutes</taxon>
        <taxon>Veillonellales</taxon>
        <taxon>Veillonellaceae</taxon>
        <taxon>Dialister</taxon>
    </lineage>
</organism>
<evidence type="ECO:0000313" key="1">
    <source>
        <dbReference type="EMBL" id="BBK24423.1"/>
    </source>
</evidence>
<gene>
    <name evidence="1" type="ORF">Dia5BBH33_03580</name>
</gene>
<dbReference type="GeneID" id="92715582"/>
<dbReference type="RefSeq" id="WP_143332245.1">
    <property type="nucleotide sequence ID" value="NZ_AP019697.1"/>
</dbReference>
<keyword evidence="2" id="KW-1185">Reference proteome</keyword>
<dbReference type="Proteomes" id="UP000320585">
    <property type="component" value="Chromosome"/>
</dbReference>
<proteinExistence type="predicted"/>